<accession>D4DU88</accession>
<dbReference type="Proteomes" id="UP000005536">
    <property type="component" value="Unassembled WGS sequence"/>
</dbReference>
<proteinExistence type="predicted"/>
<name>D4DU88_NEIEG</name>
<organism evidence="1 2">
    <name type="scientific">Neisseria elongata subsp. glycolytica ATCC 29315</name>
    <dbReference type="NCBI Taxonomy" id="546263"/>
    <lineage>
        <taxon>Bacteria</taxon>
        <taxon>Pseudomonadati</taxon>
        <taxon>Pseudomonadota</taxon>
        <taxon>Betaproteobacteria</taxon>
        <taxon>Neisseriales</taxon>
        <taxon>Neisseriaceae</taxon>
        <taxon>Neisseria</taxon>
    </lineage>
</organism>
<sequence>MVWGGAESGLEESYCSCVEASGELFSYCPTLYTDASESAGIVVL</sequence>
<reference evidence="1 2" key="1">
    <citation type="submission" date="2010-02" db="EMBL/GenBank/DDBJ databases">
        <authorList>
            <person name="Weinstock G."/>
            <person name="Sodergren E."/>
            <person name="Clifton S."/>
            <person name="Fulton L."/>
            <person name="Fulton B."/>
            <person name="Courtney L."/>
            <person name="Fronick C."/>
            <person name="Harrison M."/>
            <person name="Strong C."/>
            <person name="Farmer C."/>
            <person name="Delahaunty K."/>
            <person name="Markovic C."/>
            <person name="Hall O."/>
            <person name="Minx P."/>
            <person name="Tomlinson C."/>
            <person name="Mitreva M."/>
            <person name="Nelson J."/>
            <person name="Hou S."/>
            <person name="Wollam A."/>
            <person name="Pepin K.H."/>
            <person name="Johnson M."/>
            <person name="Bhonagiri V."/>
            <person name="Zhang X."/>
            <person name="Suruliraj S."/>
            <person name="Warren W."/>
            <person name="Chinwalla A."/>
            <person name="Mardis E.R."/>
            <person name="Wilson R.K."/>
        </authorList>
    </citation>
    <scope>NUCLEOTIDE SEQUENCE [LARGE SCALE GENOMIC DNA]</scope>
    <source>
        <strain evidence="1 2">ATCC 29315</strain>
    </source>
</reference>
<dbReference type="EMBL" id="ADBF01000253">
    <property type="protein sequence ID" value="EFE48671.1"/>
    <property type="molecule type" value="Genomic_DNA"/>
</dbReference>
<dbReference type="AlphaFoldDB" id="D4DU88"/>
<gene>
    <name evidence="1" type="ORF">NEIELOOT_02647</name>
</gene>
<comment type="caution">
    <text evidence="1">The sequence shown here is derived from an EMBL/GenBank/DDBJ whole genome shotgun (WGS) entry which is preliminary data.</text>
</comment>
<evidence type="ECO:0000313" key="1">
    <source>
        <dbReference type="EMBL" id="EFE48671.1"/>
    </source>
</evidence>
<evidence type="ECO:0000313" key="2">
    <source>
        <dbReference type="Proteomes" id="UP000005536"/>
    </source>
</evidence>
<protein>
    <submittedName>
        <fullName evidence="1">Uncharacterized protein</fullName>
    </submittedName>
</protein>